<dbReference type="InterPro" id="IPR036102">
    <property type="entry name" value="OsmC/Ohrsf"/>
</dbReference>
<dbReference type="Gene3D" id="3.30.300.20">
    <property type="match status" value="1"/>
</dbReference>
<dbReference type="Proteomes" id="UP000653730">
    <property type="component" value="Unassembled WGS sequence"/>
</dbReference>
<organism evidence="1 2">
    <name type="scientific">Sinomicrobium weinanense</name>
    <dbReference type="NCBI Taxonomy" id="2842200"/>
    <lineage>
        <taxon>Bacteria</taxon>
        <taxon>Pseudomonadati</taxon>
        <taxon>Bacteroidota</taxon>
        <taxon>Flavobacteriia</taxon>
        <taxon>Flavobacteriales</taxon>
        <taxon>Flavobacteriaceae</taxon>
        <taxon>Sinomicrobium</taxon>
    </lineage>
</organism>
<dbReference type="SUPFAM" id="SSF82784">
    <property type="entry name" value="OsmC-like"/>
    <property type="match status" value="1"/>
</dbReference>
<sequence length="160" mass="17849">MNKTHKYDLTVKWTGNKGSGTSSYRAYDRDHSIIKEGKADIAGSSDPAFRGDSTRHNPEELLVASVSSCHMLWFLHLCSQAGVLVTDYEDHPVGHMEETREGGGRFTEIVLHPRVTVSEESMTGKLDALHHRAGELCFIANSCNFPIRHEPVCLVKNKQN</sequence>
<evidence type="ECO:0000313" key="1">
    <source>
        <dbReference type="EMBL" id="MBC9796563.1"/>
    </source>
</evidence>
<comment type="caution">
    <text evidence="1">The sequence shown here is derived from an EMBL/GenBank/DDBJ whole genome shotgun (WGS) entry which is preliminary data.</text>
</comment>
<dbReference type="RefSeq" id="WP_187965706.1">
    <property type="nucleotide sequence ID" value="NZ_JACVDC010000030.1"/>
</dbReference>
<name>A0A926JSP6_9FLAO</name>
<dbReference type="PANTHER" id="PTHR42830:SF2">
    <property type="entry name" value="OSMC_OHR FAMILY PROTEIN"/>
    <property type="match status" value="1"/>
</dbReference>
<dbReference type="InterPro" id="IPR015946">
    <property type="entry name" value="KH_dom-like_a/b"/>
</dbReference>
<protein>
    <submittedName>
        <fullName evidence="1">OsmC family protein</fullName>
    </submittedName>
</protein>
<dbReference type="EMBL" id="JACVDC010000030">
    <property type="protein sequence ID" value="MBC9796563.1"/>
    <property type="molecule type" value="Genomic_DNA"/>
</dbReference>
<dbReference type="AlphaFoldDB" id="A0A926JSP6"/>
<dbReference type="Pfam" id="PF02566">
    <property type="entry name" value="OsmC"/>
    <property type="match status" value="1"/>
</dbReference>
<dbReference type="InterPro" id="IPR052707">
    <property type="entry name" value="OsmC_Ohr_Peroxiredoxin"/>
</dbReference>
<gene>
    <name evidence="1" type="ORF">IBL28_11330</name>
</gene>
<dbReference type="InterPro" id="IPR003718">
    <property type="entry name" value="OsmC/Ohr_fam"/>
</dbReference>
<reference evidence="1 2" key="1">
    <citation type="submission" date="2020-09" db="EMBL/GenBank/DDBJ databases">
        <title>Sinomicrobium weinanense sp. nov., a halophilic bacteria isolated from saline-alkali soil.</title>
        <authorList>
            <person name="Wu P."/>
            <person name="Ren H."/>
            <person name="Mei Y."/>
            <person name="Liang Y."/>
            <person name="Chen Z."/>
        </authorList>
    </citation>
    <scope>NUCLEOTIDE SEQUENCE [LARGE SCALE GENOMIC DNA]</scope>
    <source>
        <strain evidence="1 2">FJxs</strain>
    </source>
</reference>
<dbReference type="PANTHER" id="PTHR42830">
    <property type="entry name" value="OSMOTICALLY INDUCIBLE FAMILY PROTEIN"/>
    <property type="match status" value="1"/>
</dbReference>
<accession>A0A926JSP6</accession>
<keyword evidence="2" id="KW-1185">Reference proteome</keyword>
<evidence type="ECO:0000313" key="2">
    <source>
        <dbReference type="Proteomes" id="UP000653730"/>
    </source>
</evidence>
<proteinExistence type="predicted"/>